<reference evidence="1 2" key="1">
    <citation type="submission" date="2019-06" db="EMBL/GenBank/DDBJ databases">
        <title>Sequencing the genomes of 1000 actinobacteria strains.</title>
        <authorList>
            <person name="Klenk H.-P."/>
        </authorList>
    </citation>
    <scope>NUCLEOTIDE SEQUENCE [LARGE SCALE GENOMIC DNA]</scope>
    <source>
        <strain evidence="1 2">DSM 44826</strain>
    </source>
</reference>
<proteinExistence type="predicted"/>
<gene>
    <name evidence="1" type="ORF">FHX73_16455</name>
</gene>
<evidence type="ECO:0000313" key="2">
    <source>
        <dbReference type="Proteomes" id="UP000317940"/>
    </source>
</evidence>
<keyword evidence="2" id="KW-1185">Reference proteome</keyword>
<organism evidence="1 2">
    <name type="scientific">Kitasatospora viridis</name>
    <dbReference type="NCBI Taxonomy" id="281105"/>
    <lineage>
        <taxon>Bacteria</taxon>
        <taxon>Bacillati</taxon>
        <taxon>Actinomycetota</taxon>
        <taxon>Actinomycetes</taxon>
        <taxon>Kitasatosporales</taxon>
        <taxon>Streptomycetaceae</taxon>
        <taxon>Kitasatospora</taxon>
    </lineage>
</organism>
<dbReference type="AlphaFoldDB" id="A0A561SEL6"/>
<dbReference type="InterPro" id="IPR029083">
    <property type="entry name" value="Imm32"/>
</dbReference>
<dbReference type="RefSeq" id="WP_145911255.1">
    <property type="nucleotide sequence ID" value="NZ_BAAAMZ010000005.1"/>
</dbReference>
<evidence type="ECO:0000313" key="1">
    <source>
        <dbReference type="EMBL" id="TWF73304.1"/>
    </source>
</evidence>
<name>A0A561SEL6_9ACTN</name>
<accession>A0A561SEL6</accession>
<dbReference type="Proteomes" id="UP000317940">
    <property type="component" value="Unassembled WGS sequence"/>
</dbReference>
<protein>
    <submittedName>
        <fullName evidence="1">Uncharacterized protein</fullName>
    </submittedName>
</protein>
<dbReference type="OrthoDB" id="4204151at2"/>
<sequence>MVPQVLFSERTRELKLSGTRPELRLVGQLLRELAGGCALAGSPDPAPYDAALARFACREEPERDTVSIVADGPVLRVTGGRAALDLFAAEIESFADEADPSDHEHVEHPSFDWVAEGSDPLVLAFTR</sequence>
<dbReference type="Pfam" id="PF15566">
    <property type="entry name" value="Imm32"/>
    <property type="match status" value="2"/>
</dbReference>
<comment type="caution">
    <text evidence="1">The sequence shown here is derived from an EMBL/GenBank/DDBJ whole genome shotgun (WGS) entry which is preliminary data.</text>
</comment>
<dbReference type="EMBL" id="VIWT01000006">
    <property type="protein sequence ID" value="TWF73304.1"/>
    <property type="molecule type" value="Genomic_DNA"/>
</dbReference>